<dbReference type="EMBL" id="JAJBMB010000001">
    <property type="protein sequence ID" value="MCB5444638.1"/>
    <property type="molecule type" value="Genomic_DNA"/>
</dbReference>
<dbReference type="InterPro" id="IPR011044">
    <property type="entry name" value="Quino_amine_DH_bsu"/>
</dbReference>
<comment type="caution">
    <text evidence="2">The sequence shown here is derived from an EMBL/GenBank/DDBJ whole genome shotgun (WGS) entry which is preliminary data.</text>
</comment>
<keyword evidence="1" id="KW-0732">Signal</keyword>
<gene>
    <name evidence="2" type="ORF">LIP50_00320</name>
</gene>
<dbReference type="Gene3D" id="2.130.10.10">
    <property type="entry name" value="YVTN repeat-like/Quinoprotein amine dehydrogenase"/>
    <property type="match status" value="1"/>
</dbReference>
<evidence type="ECO:0000313" key="2">
    <source>
        <dbReference type="EMBL" id="MCB5444638.1"/>
    </source>
</evidence>
<name>A0ABS8CT49_9FIRM</name>
<reference evidence="2 3" key="1">
    <citation type="submission" date="2021-10" db="EMBL/GenBank/DDBJ databases">
        <title>Collection of gut derived symbiotic bacterial strains cultured from healthy donors.</title>
        <authorList>
            <person name="Lin H."/>
            <person name="Littmann E."/>
            <person name="Claire K."/>
            <person name="Pamer E."/>
        </authorList>
    </citation>
    <scope>NUCLEOTIDE SEQUENCE [LARGE SCALE GENOMIC DNA]</scope>
    <source>
        <strain evidence="2 3">MSK.17.68</strain>
    </source>
</reference>
<proteinExistence type="predicted"/>
<organism evidence="2 3">
    <name type="scientific">Intestinibacter bartlettii</name>
    <dbReference type="NCBI Taxonomy" id="261299"/>
    <lineage>
        <taxon>Bacteria</taxon>
        <taxon>Bacillati</taxon>
        <taxon>Bacillota</taxon>
        <taxon>Clostridia</taxon>
        <taxon>Peptostreptococcales</taxon>
        <taxon>Peptostreptococcaceae</taxon>
        <taxon>Intestinibacter</taxon>
    </lineage>
</organism>
<feature type="chain" id="PRO_5047252825" evidence="1">
    <location>
        <begin position="27"/>
        <end position="564"/>
    </location>
</feature>
<protein>
    <submittedName>
        <fullName evidence="2">Uncharacterized protein</fullName>
    </submittedName>
</protein>
<sequence length="564" mass="60342">MKLREKVSAVAIASVVVVGMTFSSFATGTNTALWGAFQKDNTHNGVIETETYTGGNISGHISKKDLERAAWSGIDSAPVIGTEGTGKTYAYCLYSGTSTTKLAKVDCENPDNKVWGDDGNGITVTNSSSFQLSTPALVGNSLYFGTTGFGQMASNADLADGSTSGWEKSTNNTTISAEGGYVKVSGNGTASLAQTITLGQGKGNRVTSAIKLIDGSSATLKVYSNEDEIATKEISGTDWNYLNQNVSSFTIGGNYEIKFELTINGSAYIDYCSVYEEGLQIKKIPDVTSDTPTIETLTSTELGGQIDTPIVVDGNYLYFGTYTGGKSYYQLNLTNNTLKTFTPSSDNFYWAGALTNTNGYVYFGSDNSKIYGRKISNFDAEGITPIDLTTYASDAGQVRSTLMSKDGYMYFTTKGGYLWCFKIESNGNLTHKWHEKLPAASTSTPVISDNDRLYVGYYSGFNAGGVKGFKLADNKDNAPTAIGSITNKGPVQSSVVVYSESTTDYIYFTTNSSTGAGYCYSNTGSSFTNKWETASDTYALQGMASGNGYLVFGNDHSVIEVIKK</sequence>
<dbReference type="InterPro" id="IPR015943">
    <property type="entry name" value="WD40/YVTN_repeat-like_dom_sf"/>
</dbReference>
<dbReference type="RefSeq" id="WP_226915287.1">
    <property type="nucleotide sequence ID" value="NZ_BAABXU010000001.1"/>
</dbReference>
<keyword evidence="3" id="KW-1185">Reference proteome</keyword>
<accession>A0ABS8CT49</accession>
<dbReference type="SUPFAM" id="SSF50969">
    <property type="entry name" value="YVTN repeat-like/Quinoprotein amine dehydrogenase"/>
    <property type="match status" value="1"/>
</dbReference>
<dbReference type="Proteomes" id="UP001299409">
    <property type="component" value="Unassembled WGS sequence"/>
</dbReference>
<evidence type="ECO:0000256" key="1">
    <source>
        <dbReference type="SAM" id="SignalP"/>
    </source>
</evidence>
<feature type="signal peptide" evidence="1">
    <location>
        <begin position="1"/>
        <end position="26"/>
    </location>
</feature>
<evidence type="ECO:0000313" key="3">
    <source>
        <dbReference type="Proteomes" id="UP001299409"/>
    </source>
</evidence>